<organism evidence="1 2">
    <name type="scientific">Modicella reniformis</name>
    <dbReference type="NCBI Taxonomy" id="1440133"/>
    <lineage>
        <taxon>Eukaryota</taxon>
        <taxon>Fungi</taxon>
        <taxon>Fungi incertae sedis</taxon>
        <taxon>Mucoromycota</taxon>
        <taxon>Mortierellomycotina</taxon>
        <taxon>Mortierellomycetes</taxon>
        <taxon>Mortierellales</taxon>
        <taxon>Mortierellaceae</taxon>
        <taxon>Modicella</taxon>
    </lineage>
</organism>
<dbReference type="AlphaFoldDB" id="A0A9P6M0F9"/>
<protein>
    <submittedName>
        <fullName evidence="1">Uncharacterized protein</fullName>
    </submittedName>
</protein>
<dbReference type="OrthoDB" id="3044029at2759"/>
<dbReference type="Proteomes" id="UP000749646">
    <property type="component" value="Unassembled WGS sequence"/>
</dbReference>
<dbReference type="EMBL" id="JAAAHW010006496">
    <property type="protein sequence ID" value="KAF9959665.1"/>
    <property type="molecule type" value="Genomic_DNA"/>
</dbReference>
<keyword evidence="2" id="KW-1185">Reference proteome</keyword>
<comment type="caution">
    <text evidence="1">The sequence shown here is derived from an EMBL/GenBank/DDBJ whole genome shotgun (WGS) entry which is preliminary data.</text>
</comment>
<sequence>MPGGNIAETADDAVAYCTDHIRAIPNTGNTPKGFIKSRHIVKNNKKKWVQVTGRIDRDKYSLSRFDRGGQIDAMIRADANCVGYKYFVQLMEPDVEHYCLRCCQRKSDCPINKPNKGCRAVIPGDYT</sequence>
<evidence type="ECO:0000313" key="2">
    <source>
        <dbReference type="Proteomes" id="UP000749646"/>
    </source>
</evidence>
<gene>
    <name evidence="1" type="ORF">BGZ65_000195</name>
</gene>
<proteinExistence type="predicted"/>
<reference evidence="1" key="1">
    <citation type="journal article" date="2020" name="Fungal Divers.">
        <title>Resolving the Mortierellaceae phylogeny through synthesis of multi-gene phylogenetics and phylogenomics.</title>
        <authorList>
            <person name="Vandepol N."/>
            <person name="Liber J."/>
            <person name="Desiro A."/>
            <person name="Na H."/>
            <person name="Kennedy M."/>
            <person name="Barry K."/>
            <person name="Grigoriev I.V."/>
            <person name="Miller A.N."/>
            <person name="O'Donnell K."/>
            <person name="Stajich J.E."/>
            <person name="Bonito G."/>
        </authorList>
    </citation>
    <scope>NUCLEOTIDE SEQUENCE</scope>
    <source>
        <strain evidence="1">MES-2147</strain>
    </source>
</reference>
<accession>A0A9P6M0F9</accession>
<name>A0A9P6M0F9_9FUNG</name>
<evidence type="ECO:0000313" key="1">
    <source>
        <dbReference type="EMBL" id="KAF9959665.1"/>
    </source>
</evidence>